<evidence type="ECO:0000313" key="5">
    <source>
        <dbReference type="Proteomes" id="UP000033514"/>
    </source>
</evidence>
<dbReference type="InterPro" id="IPR050443">
    <property type="entry name" value="RbsD/FucU_mutarotase"/>
</dbReference>
<comment type="catalytic activity">
    <reaction evidence="1">
        <text>beta-D-ribopyranose = beta-D-ribofuranose</text>
        <dbReference type="Rhea" id="RHEA:25432"/>
        <dbReference type="ChEBI" id="CHEBI:27476"/>
        <dbReference type="ChEBI" id="CHEBI:47002"/>
        <dbReference type="EC" id="5.4.99.62"/>
    </reaction>
</comment>
<dbReference type="GO" id="GO:0042806">
    <property type="term" value="F:fucose binding"/>
    <property type="evidence" value="ECO:0007669"/>
    <property type="project" value="TreeGrafter"/>
</dbReference>
<keyword evidence="5" id="KW-1185">Reference proteome</keyword>
<protein>
    <submittedName>
        <fullName evidence="4">Ribose ABC transporter</fullName>
    </submittedName>
</protein>
<sequence>MLKLIPPILGPELLATLRAMGHGDEIVIADANFPAEFLGPNVHRADGISATDMLDAILTLMPLDEFVEETAIGMAVVDHPEQREPIYDTFEGIIRRHEPAKSFSTVERFAFYDRAKKAVAVVQTGEHRLYANIILKKGIIRPKA</sequence>
<gene>
    <name evidence="4" type="ORF">VW35_16230</name>
</gene>
<dbReference type="GO" id="GO:0062193">
    <property type="term" value="F:D-ribose pyranase activity"/>
    <property type="evidence" value="ECO:0007669"/>
    <property type="project" value="UniProtKB-EC"/>
</dbReference>
<evidence type="ECO:0000256" key="2">
    <source>
        <dbReference type="ARBA" id="ARBA00023235"/>
    </source>
</evidence>
<dbReference type="PATRIC" id="fig|361041.3.peg.2644"/>
<reference evidence="4 5" key="1">
    <citation type="submission" date="2015-03" db="EMBL/GenBank/DDBJ databases">
        <authorList>
            <person name="Hassan Y.I."/>
            <person name="Lepp D."/>
            <person name="Zhou T."/>
        </authorList>
    </citation>
    <scope>NUCLEOTIDE SEQUENCE [LARGE SCALE GENOMIC DNA]</scope>
    <source>
        <strain evidence="4 5">GH2-10</strain>
    </source>
</reference>
<proteinExistence type="predicted"/>
<accession>A0A0F5L3D5</accession>
<dbReference type="AlphaFoldDB" id="A0A0F5L3D5"/>
<dbReference type="Gene3D" id="3.40.1650.10">
    <property type="entry name" value="RbsD-like domain"/>
    <property type="match status" value="1"/>
</dbReference>
<evidence type="ECO:0000256" key="3">
    <source>
        <dbReference type="ARBA" id="ARBA00036324"/>
    </source>
</evidence>
<dbReference type="PANTHER" id="PTHR31690:SF4">
    <property type="entry name" value="FUCOSE MUTAROTASE"/>
    <property type="match status" value="1"/>
</dbReference>
<dbReference type="InterPro" id="IPR023750">
    <property type="entry name" value="RbsD-like_sf"/>
</dbReference>
<dbReference type="PANTHER" id="PTHR31690">
    <property type="entry name" value="FUCOSE MUTAROTASE"/>
    <property type="match status" value="1"/>
</dbReference>
<dbReference type="STRING" id="361041.VW35_16230"/>
<dbReference type="SUPFAM" id="SSF102546">
    <property type="entry name" value="RbsD-like"/>
    <property type="match status" value="1"/>
</dbReference>
<dbReference type="RefSeq" id="WP_046144144.1">
    <property type="nucleotide sequence ID" value="NZ_LAJG01000035.1"/>
</dbReference>
<dbReference type="GO" id="GO:0036373">
    <property type="term" value="F:L-fucose mutarotase activity"/>
    <property type="evidence" value="ECO:0007669"/>
    <property type="project" value="UniProtKB-EC"/>
</dbReference>
<dbReference type="Proteomes" id="UP000033514">
    <property type="component" value="Unassembled WGS sequence"/>
</dbReference>
<evidence type="ECO:0000313" key="4">
    <source>
        <dbReference type="EMBL" id="KKB76931.1"/>
    </source>
</evidence>
<dbReference type="GO" id="GO:0006004">
    <property type="term" value="P:fucose metabolic process"/>
    <property type="evidence" value="ECO:0007669"/>
    <property type="project" value="TreeGrafter"/>
</dbReference>
<dbReference type="Pfam" id="PF05025">
    <property type="entry name" value="RbsD_FucU"/>
    <property type="match status" value="1"/>
</dbReference>
<dbReference type="InterPro" id="IPR007721">
    <property type="entry name" value="RbsD_FucU"/>
</dbReference>
<name>A0A0F5L3D5_9HYPH</name>
<evidence type="ECO:0000256" key="1">
    <source>
        <dbReference type="ARBA" id="ARBA00000223"/>
    </source>
</evidence>
<dbReference type="EMBL" id="LAJG01000035">
    <property type="protein sequence ID" value="KKB76931.1"/>
    <property type="molecule type" value="Genomic_DNA"/>
</dbReference>
<keyword evidence="2" id="KW-0413">Isomerase</keyword>
<organism evidence="4 5">
    <name type="scientific">Devosia soli</name>
    <dbReference type="NCBI Taxonomy" id="361041"/>
    <lineage>
        <taxon>Bacteria</taxon>
        <taxon>Pseudomonadati</taxon>
        <taxon>Pseudomonadota</taxon>
        <taxon>Alphaproteobacteria</taxon>
        <taxon>Hyphomicrobiales</taxon>
        <taxon>Devosiaceae</taxon>
        <taxon>Devosia</taxon>
    </lineage>
</organism>
<dbReference type="OrthoDB" id="7947972at2"/>
<comment type="catalytic activity">
    <reaction evidence="3">
        <text>alpha-L-fucose = beta-L-fucose</text>
        <dbReference type="Rhea" id="RHEA:25580"/>
        <dbReference type="ChEBI" id="CHEBI:42548"/>
        <dbReference type="ChEBI" id="CHEBI:42589"/>
        <dbReference type="EC" id="5.1.3.29"/>
    </reaction>
</comment>
<comment type="caution">
    <text evidence="4">The sequence shown here is derived from an EMBL/GenBank/DDBJ whole genome shotgun (WGS) entry which is preliminary data.</text>
</comment>